<organism evidence="2 3">
    <name type="scientific">Umezawaea endophytica</name>
    <dbReference type="NCBI Taxonomy" id="1654476"/>
    <lineage>
        <taxon>Bacteria</taxon>
        <taxon>Bacillati</taxon>
        <taxon>Actinomycetota</taxon>
        <taxon>Actinomycetes</taxon>
        <taxon>Pseudonocardiales</taxon>
        <taxon>Pseudonocardiaceae</taxon>
        <taxon>Umezawaea</taxon>
    </lineage>
</organism>
<dbReference type="AlphaFoldDB" id="A0A9X2VSC1"/>
<dbReference type="Proteomes" id="UP001141259">
    <property type="component" value="Unassembled WGS sequence"/>
</dbReference>
<proteinExistence type="predicted"/>
<keyword evidence="3" id="KW-1185">Reference proteome</keyword>
<evidence type="ECO:0000256" key="1">
    <source>
        <dbReference type="SAM" id="Phobius"/>
    </source>
</evidence>
<gene>
    <name evidence="2" type="ORF">NZH93_34250</name>
</gene>
<keyword evidence="1" id="KW-1133">Transmembrane helix</keyword>
<reference evidence="2" key="1">
    <citation type="submission" date="2022-08" db="EMBL/GenBank/DDBJ databases">
        <authorList>
            <person name="Tistechok S."/>
            <person name="Samborskyy M."/>
            <person name="Roman I."/>
        </authorList>
    </citation>
    <scope>NUCLEOTIDE SEQUENCE</scope>
    <source>
        <strain evidence="2">DSM 103496</strain>
    </source>
</reference>
<evidence type="ECO:0000313" key="3">
    <source>
        <dbReference type="Proteomes" id="UP001141259"/>
    </source>
</evidence>
<dbReference type="RefSeq" id="WP_259627426.1">
    <property type="nucleotide sequence ID" value="NZ_JANYMP010000021.1"/>
</dbReference>
<comment type="caution">
    <text evidence="2">The sequence shown here is derived from an EMBL/GenBank/DDBJ whole genome shotgun (WGS) entry which is preliminary data.</text>
</comment>
<protein>
    <submittedName>
        <fullName evidence="2">Uncharacterized protein</fullName>
    </submittedName>
</protein>
<feature type="transmembrane region" description="Helical" evidence="1">
    <location>
        <begin position="100"/>
        <end position="121"/>
    </location>
</feature>
<feature type="transmembrane region" description="Helical" evidence="1">
    <location>
        <begin position="181"/>
        <end position="201"/>
    </location>
</feature>
<feature type="transmembrane region" description="Helical" evidence="1">
    <location>
        <begin position="12"/>
        <end position="36"/>
    </location>
</feature>
<accession>A0A9X2VSC1</accession>
<keyword evidence="1" id="KW-0472">Membrane</keyword>
<keyword evidence="1" id="KW-0812">Transmembrane</keyword>
<evidence type="ECO:0000313" key="2">
    <source>
        <dbReference type="EMBL" id="MCS7481941.1"/>
    </source>
</evidence>
<feature type="transmembrane region" description="Helical" evidence="1">
    <location>
        <begin position="42"/>
        <end position="60"/>
    </location>
</feature>
<sequence length="352" mass="38503">MSQTRRVRLSTAAPLVWGVAGVAAVLAVWHGFGILVTPERTFFWFMTFADLVVAAIAFWLGRQWPRYADIESGGIVLLRQRIRFEAITEIRLGDVSAKPFWLAFWLPTSLVVGLIVAFTSASSYNREVVEFATENGRARLRWRRASGHDELVQAVRAARPDLEPRYGLDGNSPARDFSPRMSVGGGLLCAGLLLWGFFAGWSGLQLLDRSTVDEPVPVAATSSALRSATSHLTGYEPLPGVRAEYYSWPCARNNDLLLGPSPDVVDLHLKVVGRDVPPATADAIEARIRQDIGMDPDQYLFTLDRRTSDVAVDIPLVSGLHVEVFTGCVASADLPGLQRQLDEFAAAIGAGR</sequence>
<dbReference type="EMBL" id="JANYMP010000021">
    <property type="protein sequence ID" value="MCS7481941.1"/>
    <property type="molecule type" value="Genomic_DNA"/>
</dbReference>
<name>A0A9X2VSC1_9PSEU</name>